<comment type="caution">
    <text evidence="1">The sequence shown here is derived from an EMBL/GenBank/DDBJ whole genome shotgun (WGS) entry which is preliminary data.</text>
</comment>
<gene>
    <name evidence="1" type="ORF">GGQ93_000237</name>
</gene>
<sequence length="158" mass="16822">MVKVVGFPAPVDISGLKPGSAFQVGDTVPPLYGITVKAGDLVTAILLGQVKGQAASPGYLQNQHLPGECYAVDAELVIGRTAKTERREALTHGALVFDGENKPFLVIEQADPFPRLYLSMETGEAKTDGPAGMLRIYGNWVLRLEGEGKTLTELTLNG</sequence>
<accession>A0A7W9C429</accession>
<reference evidence="1 2" key="1">
    <citation type="submission" date="2020-08" db="EMBL/GenBank/DDBJ databases">
        <title>Genomic Encyclopedia of Type Strains, Phase IV (KMG-IV): sequencing the most valuable type-strain genomes for metagenomic binning, comparative biology and taxonomic classification.</title>
        <authorList>
            <person name="Goeker M."/>
        </authorList>
    </citation>
    <scope>NUCLEOTIDE SEQUENCE [LARGE SCALE GENOMIC DNA]</scope>
    <source>
        <strain evidence="1 2">DSM 4731</strain>
    </source>
</reference>
<dbReference type="EMBL" id="JACHOQ010000001">
    <property type="protein sequence ID" value="MBB5738546.1"/>
    <property type="molecule type" value="Genomic_DNA"/>
</dbReference>
<proteinExistence type="predicted"/>
<dbReference type="RefSeq" id="WP_156314206.1">
    <property type="nucleotide sequence ID" value="NZ_CAJFZS010000001.1"/>
</dbReference>
<dbReference type="AlphaFoldDB" id="A0A7W9C429"/>
<evidence type="ECO:0000313" key="1">
    <source>
        <dbReference type="EMBL" id="MBB5738546.1"/>
    </source>
</evidence>
<protein>
    <submittedName>
        <fullName evidence="1">Uncharacterized protein</fullName>
    </submittedName>
</protein>
<organism evidence="1 2">
    <name type="scientific">Brevundimonas aurantiaca</name>
    <dbReference type="NCBI Taxonomy" id="74316"/>
    <lineage>
        <taxon>Bacteria</taxon>
        <taxon>Pseudomonadati</taxon>
        <taxon>Pseudomonadota</taxon>
        <taxon>Alphaproteobacteria</taxon>
        <taxon>Caulobacterales</taxon>
        <taxon>Caulobacteraceae</taxon>
        <taxon>Brevundimonas</taxon>
    </lineage>
</organism>
<dbReference type="Proteomes" id="UP000527324">
    <property type="component" value="Unassembled WGS sequence"/>
</dbReference>
<keyword evidence="2" id="KW-1185">Reference proteome</keyword>
<name>A0A7W9C429_9CAUL</name>
<evidence type="ECO:0000313" key="2">
    <source>
        <dbReference type="Proteomes" id="UP000527324"/>
    </source>
</evidence>